<dbReference type="OrthoDB" id="7019100at2"/>
<gene>
    <name evidence="2" type="ORF">D0X99_18985</name>
</gene>
<keyword evidence="3" id="KW-1185">Reference proteome</keyword>
<organism evidence="2 3">
    <name type="scientific">Algoriphagus lacus</name>
    <dbReference type="NCBI Taxonomy" id="2056311"/>
    <lineage>
        <taxon>Bacteria</taxon>
        <taxon>Pseudomonadati</taxon>
        <taxon>Bacteroidota</taxon>
        <taxon>Cytophagia</taxon>
        <taxon>Cytophagales</taxon>
        <taxon>Cyclobacteriaceae</taxon>
        <taxon>Algoriphagus</taxon>
    </lineage>
</organism>
<reference evidence="2 3" key="1">
    <citation type="submission" date="2018-09" db="EMBL/GenBank/DDBJ databases">
        <authorList>
            <person name="Wang X."/>
            <person name="Du Z."/>
        </authorList>
    </citation>
    <scope>NUCLEOTIDE SEQUENCE [LARGE SCALE GENOMIC DNA]</scope>
    <source>
        <strain evidence="2 3">N3</strain>
    </source>
</reference>
<comment type="caution">
    <text evidence="2">The sequence shown here is derived from an EMBL/GenBank/DDBJ whole genome shotgun (WGS) entry which is preliminary data.</text>
</comment>
<keyword evidence="2" id="KW-0808">Transferase</keyword>
<keyword evidence="1" id="KW-0472">Membrane</keyword>
<dbReference type="EMBL" id="QXML01000014">
    <property type="protein sequence ID" value="RIW12361.1"/>
    <property type="molecule type" value="Genomic_DNA"/>
</dbReference>
<dbReference type="AlphaFoldDB" id="A0A418PLQ6"/>
<protein>
    <submittedName>
        <fullName evidence="2">Glycosyltransferase family 1 protein</fullName>
    </submittedName>
</protein>
<keyword evidence="1" id="KW-0812">Transmembrane</keyword>
<evidence type="ECO:0000313" key="3">
    <source>
        <dbReference type="Proteomes" id="UP000283522"/>
    </source>
</evidence>
<feature type="transmembrane region" description="Helical" evidence="1">
    <location>
        <begin position="75"/>
        <end position="94"/>
    </location>
</feature>
<accession>A0A418PLQ6</accession>
<dbReference type="Proteomes" id="UP000283522">
    <property type="component" value="Unassembled WGS sequence"/>
</dbReference>
<keyword evidence="1" id="KW-1133">Transmembrane helix</keyword>
<evidence type="ECO:0000256" key="1">
    <source>
        <dbReference type="SAM" id="Phobius"/>
    </source>
</evidence>
<dbReference type="Gene3D" id="3.40.50.2000">
    <property type="entry name" value="Glycogen Phosphorylase B"/>
    <property type="match status" value="1"/>
</dbReference>
<dbReference type="RefSeq" id="WP_119479452.1">
    <property type="nucleotide sequence ID" value="NZ_QXML01000014.1"/>
</dbReference>
<evidence type="ECO:0000313" key="2">
    <source>
        <dbReference type="EMBL" id="RIW12361.1"/>
    </source>
</evidence>
<sequence length="402" mass="46447">MVNSQIKKPKILVGFSEIAGYYVNLFVGLAQLGNEVGYINNRYFKFQYNEYKKYNHPFLNYYIEVCRKFRVENSFFNKVLCGLLSPLVIFWIVLKYDVFILGSDSTLLKYWEYKVLRFFKKKIIYVSLGSDTRPSIMSGIYKDDSKGGQFSVSEMVGNFIQTKNKVEFFEEHADIFINYPQHAHFNRRPFINGMNIGFPTVMREIEPDQKNLKGNSVRILHAPSRPNAKGTAFFRKIVDELKSEGIDIDWVEIVNKPNSEVMKELILCDLVLDELYSDLPLGGLGSEAASFGKPVLLGGYYAEFIKTEISKDAIPPSFYVLPDQIKETLRMLCLSPELRENAGSELHQFVSKNWNSKTIAQKFLDLISGDFDRSWLFFPEKISYYNGWGLSRTEAVRNMEET</sequence>
<proteinExistence type="predicted"/>
<dbReference type="GO" id="GO:0016740">
    <property type="term" value="F:transferase activity"/>
    <property type="evidence" value="ECO:0007669"/>
    <property type="project" value="UniProtKB-KW"/>
</dbReference>
<name>A0A418PLQ6_9BACT</name>
<dbReference type="SUPFAM" id="SSF53756">
    <property type="entry name" value="UDP-Glycosyltransferase/glycogen phosphorylase"/>
    <property type="match status" value="1"/>
</dbReference>